<comment type="caution">
    <text evidence="2">The sequence shown here is derived from an EMBL/GenBank/DDBJ whole genome shotgun (WGS) entry which is preliminary data.</text>
</comment>
<feature type="compositionally biased region" description="Low complexity" evidence="1">
    <location>
        <begin position="280"/>
        <end position="300"/>
    </location>
</feature>
<feature type="compositionally biased region" description="Low complexity" evidence="1">
    <location>
        <begin position="48"/>
        <end position="61"/>
    </location>
</feature>
<dbReference type="AlphaFoldDB" id="A0A3S0ZSY8"/>
<evidence type="ECO:0000313" key="2">
    <source>
        <dbReference type="EMBL" id="RUS86005.1"/>
    </source>
</evidence>
<proteinExistence type="predicted"/>
<reference evidence="2 3" key="1">
    <citation type="submission" date="2019-01" db="EMBL/GenBank/DDBJ databases">
        <title>A draft genome assembly of the solar-powered sea slug Elysia chlorotica.</title>
        <authorList>
            <person name="Cai H."/>
            <person name="Li Q."/>
            <person name="Fang X."/>
            <person name="Li J."/>
            <person name="Curtis N.E."/>
            <person name="Altenburger A."/>
            <person name="Shibata T."/>
            <person name="Feng M."/>
            <person name="Maeda T."/>
            <person name="Schwartz J.A."/>
            <person name="Shigenobu S."/>
            <person name="Lundholm N."/>
            <person name="Nishiyama T."/>
            <person name="Yang H."/>
            <person name="Hasebe M."/>
            <person name="Li S."/>
            <person name="Pierce S.K."/>
            <person name="Wang J."/>
        </authorList>
    </citation>
    <scope>NUCLEOTIDE SEQUENCE [LARGE SCALE GENOMIC DNA]</scope>
    <source>
        <strain evidence="2">EC2010</strain>
        <tissue evidence="2">Whole organism of an adult</tissue>
    </source>
</reference>
<organism evidence="2 3">
    <name type="scientific">Elysia chlorotica</name>
    <name type="common">Eastern emerald elysia</name>
    <name type="synonym">Sea slug</name>
    <dbReference type="NCBI Taxonomy" id="188477"/>
    <lineage>
        <taxon>Eukaryota</taxon>
        <taxon>Metazoa</taxon>
        <taxon>Spiralia</taxon>
        <taxon>Lophotrochozoa</taxon>
        <taxon>Mollusca</taxon>
        <taxon>Gastropoda</taxon>
        <taxon>Heterobranchia</taxon>
        <taxon>Euthyneura</taxon>
        <taxon>Panpulmonata</taxon>
        <taxon>Sacoglossa</taxon>
        <taxon>Placobranchoidea</taxon>
        <taxon>Plakobranchidae</taxon>
        <taxon>Elysia</taxon>
    </lineage>
</organism>
<feature type="region of interest" description="Disordered" evidence="1">
    <location>
        <begin position="86"/>
        <end position="111"/>
    </location>
</feature>
<feature type="compositionally biased region" description="Low complexity" evidence="1">
    <location>
        <begin position="521"/>
        <end position="533"/>
    </location>
</feature>
<feature type="compositionally biased region" description="Basic residues" evidence="1">
    <location>
        <begin position="176"/>
        <end position="186"/>
    </location>
</feature>
<dbReference type="OrthoDB" id="6162693at2759"/>
<keyword evidence="3" id="KW-1185">Reference proteome</keyword>
<feature type="compositionally biased region" description="Low complexity" evidence="1">
    <location>
        <begin position="249"/>
        <end position="272"/>
    </location>
</feature>
<evidence type="ECO:0000256" key="1">
    <source>
        <dbReference type="SAM" id="MobiDB-lite"/>
    </source>
</evidence>
<feature type="region of interest" description="Disordered" evidence="1">
    <location>
        <begin position="142"/>
        <end position="369"/>
    </location>
</feature>
<dbReference type="Proteomes" id="UP000271974">
    <property type="component" value="Unassembled WGS sequence"/>
</dbReference>
<feature type="region of interest" description="Disordered" evidence="1">
    <location>
        <begin position="1"/>
        <end position="73"/>
    </location>
</feature>
<feature type="compositionally biased region" description="Basic and acidic residues" evidence="1">
    <location>
        <begin position="187"/>
        <end position="209"/>
    </location>
</feature>
<feature type="compositionally biased region" description="Low complexity" evidence="1">
    <location>
        <begin position="397"/>
        <end position="432"/>
    </location>
</feature>
<evidence type="ECO:0000313" key="3">
    <source>
        <dbReference type="Proteomes" id="UP000271974"/>
    </source>
</evidence>
<feature type="region of interest" description="Disordered" evidence="1">
    <location>
        <begin position="521"/>
        <end position="618"/>
    </location>
</feature>
<accession>A0A3S0ZSY8</accession>
<feature type="compositionally biased region" description="Polar residues" evidence="1">
    <location>
        <begin position="589"/>
        <end position="618"/>
    </location>
</feature>
<dbReference type="EMBL" id="RQTK01000153">
    <property type="protein sequence ID" value="RUS86005.1"/>
    <property type="molecule type" value="Genomic_DNA"/>
</dbReference>
<gene>
    <name evidence="2" type="ORF">EGW08_006217</name>
</gene>
<sequence>MGAGISICHCNSSHATSPDKANLRSLDQPHRGNTAPTGLDSFFTVGKSLSAPSSSPKNSGPRKNGSYKPQKTVIIGDNSFSTKLHLKEHNNNNNNNSLSFPDSKSPKSPEKVIDEQIIQTKCSASPEPTSSDSALVIDLTEENNTESKADSSSAENKPILLPSQAQRPKSAAPSRSMRRSYRRQRSLKNEKTLEEKDAEKTREDPKTPEDEGLPPFRRFRPKSARDPRRRSNRVTDYRGQGQSQGQGQGKSSSSISRSLSMPSRKSLKSLRLSLKRSDGESSGLSDSEDSGSISGSNISDTDTDSDGALCSSDTLSIPDETETDPAGRLPTAVTTITVKPKVGHSASAASQAHRKNSKNRANPKNSKKVLLHLGTSEVKGGIWEKSSHSKSESPGFASNSGMNNNNNRARTAGNIAAYNYNNNTNTDDNNNNDGDDNEDFINNDHDSNNCSYNSNSNFFSSSYHGSGYGEEERSGGGGGGGFSKKASERSISGVILLTPCELPDFIPTHITCTSPVLKSSIPSSPVCGPSSPSVQTPNQTPRTPATIKLNPLAASLSPTPPSPLPQSLDLPPANVNNTSYSKERPRDSPNFSPTSTYIPSRSPPTLSANPDNSTETNSVCSDCLRVIPPANRTIDGAELEVSYVPL</sequence>
<feature type="compositionally biased region" description="Polar residues" evidence="1">
    <location>
        <begin position="534"/>
        <end position="543"/>
    </location>
</feature>
<feature type="compositionally biased region" description="Basic residues" evidence="1">
    <location>
        <begin position="217"/>
        <end position="232"/>
    </location>
</feature>
<feature type="region of interest" description="Disordered" evidence="1">
    <location>
        <begin position="381"/>
        <end position="447"/>
    </location>
</feature>
<name>A0A3S0ZSY8_ELYCH</name>
<feature type="region of interest" description="Disordered" evidence="1">
    <location>
        <begin position="465"/>
        <end position="486"/>
    </location>
</feature>
<protein>
    <submittedName>
        <fullName evidence="2">Uncharacterized protein</fullName>
    </submittedName>
</protein>